<organism evidence="1 2">
    <name type="scientific">Suillus luteus UH-Slu-Lm8-n1</name>
    <dbReference type="NCBI Taxonomy" id="930992"/>
    <lineage>
        <taxon>Eukaryota</taxon>
        <taxon>Fungi</taxon>
        <taxon>Dikarya</taxon>
        <taxon>Basidiomycota</taxon>
        <taxon>Agaricomycotina</taxon>
        <taxon>Agaricomycetes</taxon>
        <taxon>Agaricomycetidae</taxon>
        <taxon>Boletales</taxon>
        <taxon>Suillineae</taxon>
        <taxon>Suillaceae</taxon>
        <taxon>Suillus</taxon>
    </lineage>
</organism>
<gene>
    <name evidence="1" type="ORF">CY34DRAFT_361263</name>
</gene>
<accession>A0A0D0ABA9</accession>
<keyword evidence="2" id="KW-1185">Reference proteome</keyword>
<evidence type="ECO:0000313" key="1">
    <source>
        <dbReference type="EMBL" id="KIK39041.1"/>
    </source>
</evidence>
<proteinExistence type="predicted"/>
<reference evidence="2" key="2">
    <citation type="submission" date="2015-01" db="EMBL/GenBank/DDBJ databases">
        <title>Evolutionary Origins and Diversification of the Mycorrhizal Mutualists.</title>
        <authorList>
            <consortium name="DOE Joint Genome Institute"/>
            <consortium name="Mycorrhizal Genomics Consortium"/>
            <person name="Kohler A."/>
            <person name="Kuo A."/>
            <person name="Nagy L.G."/>
            <person name="Floudas D."/>
            <person name="Copeland A."/>
            <person name="Barry K.W."/>
            <person name="Cichocki N."/>
            <person name="Veneault-Fourrey C."/>
            <person name="LaButti K."/>
            <person name="Lindquist E.A."/>
            <person name="Lipzen A."/>
            <person name="Lundell T."/>
            <person name="Morin E."/>
            <person name="Murat C."/>
            <person name="Riley R."/>
            <person name="Ohm R."/>
            <person name="Sun H."/>
            <person name="Tunlid A."/>
            <person name="Henrissat B."/>
            <person name="Grigoriev I.V."/>
            <person name="Hibbett D.S."/>
            <person name="Martin F."/>
        </authorList>
    </citation>
    <scope>NUCLEOTIDE SEQUENCE [LARGE SCALE GENOMIC DNA]</scope>
    <source>
        <strain evidence="2">UH-Slu-Lm8-n1</strain>
    </source>
</reference>
<reference evidence="1 2" key="1">
    <citation type="submission" date="2014-04" db="EMBL/GenBank/DDBJ databases">
        <authorList>
            <consortium name="DOE Joint Genome Institute"/>
            <person name="Kuo A."/>
            <person name="Ruytinx J."/>
            <person name="Rineau F."/>
            <person name="Colpaert J."/>
            <person name="Kohler A."/>
            <person name="Nagy L.G."/>
            <person name="Floudas D."/>
            <person name="Copeland A."/>
            <person name="Barry K.W."/>
            <person name="Cichocki N."/>
            <person name="Veneault-Fourrey C."/>
            <person name="LaButti K."/>
            <person name="Lindquist E.A."/>
            <person name="Lipzen A."/>
            <person name="Lundell T."/>
            <person name="Morin E."/>
            <person name="Murat C."/>
            <person name="Sun H."/>
            <person name="Tunlid A."/>
            <person name="Henrissat B."/>
            <person name="Grigoriev I.V."/>
            <person name="Hibbett D.S."/>
            <person name="Martin F."/>
            <person name="Nordberg H.P."/>
            <person name="Cantor M.N."/>
            <person name="Hua S.X."/>
        </authorList>
    </citation>
    <scope>NUCLEOTIDE SEQUENCE [LARGE SCALE GENOMIC DNA]</scope>
    <source>
        <strain evidence="1 2">UH-Slu-Lm8-n1</strain>
    </source>
</reference>
<name>A0A0D0ABA9_9AGAM</name>
<dbReference type="AlphaFoldDB" id="A0A0D0ABA9"/>
<dbReference type="InParanoid" id="A0A0D0ABA9"/>
<sequence length="707" mass="79991">MVKLVYDVLHRLFRILRRSWTEFSDDPVFAVRSFVRRCLRPLFSALRYIAPWLRSLVFRTPISVVDSEIQPHDQNLEVVATSQCFLKLNLPDTPTSSLEAPSIKWLLETSTDPEVFLAAASLVPRVDWPLDLDVSDTLHQLYDVYTSCLDVQSQIVPSLEEKASACTKALCHLYCGRILQGLPACGFRGQGSADRYVFERMLERTKVDDDALVATAKLFIAKYRPRSWSPSLKFGACSDSGLEWLSHVLPFHFVTGQVDEDVEKLALTVISKLLCCSSSPSPQTIANCTFLACVMVRVQVDKKDIVRFDKSSALPQLAESLWAQFQKVLWASDGGLNSAVRRVWHLDVICRVLNRDLLPPPKMWNLGVCCKIYSRARSSEHNDRDSLAALRKVQHFIFDVSSAYNVYPSDLAWLWQHRILWQGNSHSPEDFNWLVDYLSDVCSNNHEIAGDILVLLSSMRVSCSSATQHTYVEKLIACMSSGMPPRLRHAALRAAHNSREILASIDVVDDADMVLANLSRAILAAVCPQPDATPADDDPDRFLHRDRDLCYLELVFALTRNSHWRTHLQCQIDHTIRMIAVYCELLEPRAFYLAGIFLRMAPEQESATSLCSITEQEWWDMMRNAWCSADATIDDMHCVEFLPILVEGTKKYMSIASESELVRLNYYVGGLIGMLEGQGAPEQREGVAVAAMKELRDQVLEKIESYS</sequence>
<dbReference type="OrthoDB" id="2680376at2759"/>
<dbReference type="Proteomes" id="UP000054485">
    <property type="component" value="Unassembled WGS sequence"/>
</dbReference>
<dbReference type="EMBL" id="KN835362">
    <property type="protein sequence ID" value="KIK39041.1"/>
    <property type="molecule type" value="Genomic_DNA"/>
</dbReference>
<evidence type="ECO:0000313" key="2">
    <source>
        <dbReference type="Proteomes" id="UP000054485"/>
    </source>
</evidence>
<dbReference type="HOGENOM" id="CLU_390377_0_0_1"/>
<protein>
    <submittedName>
        <fullName evidence="1">Uncharacterized protein</fullName>
    </submittedName>
</protein>